<dbReference type="EMBL" id="CP071868">
    <property type="protein sequence ID" value="QTE31524.1"/>
    <property type="molecule type" value="Genomic_DNA"/>
</dbReference>
<gene>
    <name evidence="3" type="ORF">J4E96_13705</name>
</gene>
<sequence>MLTANWTPLSGASHAIALDVLINGPLSRAELARRLDLSAGSLTRLARPLVDAGLLVEVETHNGDARNGDPRLGRPEKPLDVVPTSHHFIGIKLTGDTAYGVLTTLRAEVVASQDLPLIDAAPEAVCAVIAELVARLSAHGPTVTAVGISIGGQAPDHATVLAAPFLRWHDVPLAAMVEAATGLPTVVENDVIALTEAEHWFGAGRGLGRFAVITIGAGVGFSLVIRGHLSRGLDAGLGLVGHVPLDPAGPVCFAGHRGCSTAMLTMPSIAASASVALRRQVDYDEVLDLALAGDPAAERIVADAARALGRLIALAANMTMPERVVLSGEGVRLVDVARQHIAAAIAADRDPAASPVDFDVRRGDFTQWARGAAVIAIQTYVLGAD</sequence>
<evidence type="ECO:0000313" key="3">
    <source>
        <dbReference type="EMBL" id="QTE31524.1"/>
    </source>
</evidence>
<dbReference type="Proteomes" id="UP000663937">
    <property type="component" value="Chromosome"/>
</dbReference>
<protein>
    <submittedName>
        <fullName evidence="3">ROK family transcriptional regulator</fullName>
    </submittedName>
</protein>
<dbReference type="Pfam" id="PF12802">
    <property type="entry name" value="MarR_2"/>
    <property type="match status" value="1"/>
</dbReference>
<accession>A0A8A4ZI63</accession>
<evidence type="ECO:0000256" key="1">
    <source>
        <dbReference type="ARBA" id="ARBA00006479"/>
    </source>
</evidence>
<dbReference type="InterPro" id="IPR000835">
    <property type="entry name" value="HTH_MarR-typ"/>
</dbReference>
<dbReference type="SUPFAM" id="SSF46785">
    <property type="entry name" value="Winged helix' DNA-binding domain"/>
    <property type="match status" value="1"/>
</dbReference>
<dbReference type="Gene3D" id="1.10.10.10">
    <property type="entry name" value="Winged helix-like DNA-binding domain superfamily/Winged helix DNA-binding domain"/>
    <property type="match status" value="1"/>
</dbReference>
<dbReference type="Gene3D" id="3.30.420.40">
    <property type="match status" value="2"/>
</dbReference>
<dbReference type="InterPro" id="IPR000600">
    <property type="entry name" value="ROK"/>
</dbReference>
<dbReference type="AlphaFoldDB" id="A0A8A4ZI63"/>
<dbReference type="SUPFAM" id="SSF53067">
    <property type="entry name" value="Actin-like ATPase domain"/>
    <property type="match status" value="1"/>
</dbReference>
<comment type="similarity">
    <text evidence="1">Belongs to the ROK (NagC/XylR) family.</text>
</comment>
<dbReference type="InterPro" id="IPR036388">
    <property type="entry name" value="WH-like_DNA-bd_sf"/>
</dbReference>
<dbReference type="PANTHER" id="PTHR18964:SF149">
    <property type="entry name" value="BIFUNCTIONAL UDP-N-ACETYLGLUCOSAMINE 2-EPIMERASE_N-ACETYLMANNOSAMINE KINASE"/>
    <property type="match status" value="1"/>
</dbReference>
<reference evidence="3" key="1">
    <citation type="submission" date="2021-03" db="EMBL/GenBank/DDBJ databases">
        <title>Pengzhenrongella sicca gen. nov., sp. nov., a new member of suborder Micrococcineae isolated from High-Arctic tundra soil.</title>
        <authorList>
            <person name="Peng F."/>
        </authorList>
    </citation>
    <scope>NUCLEOTIDE SEQUENCE</scope>
    <source>
        <strain evidence="3">LRZ-2</strain>
    </source>
</reference>
<dbReference type="GO" id="GO:0003700">
    <property type="term" value="F:DNA-binding transcription factor activity"/>
    <property type="evidence" value="ECO:0007669"/>
    <property type="project" value="InterPro"/>
</dbReference>
<organism evidence="3 4">
    <name type="scientific">Pengzhenrongella sicca</name>
    <dbReference type="NCBI Taxonomy" id="2819238"/>
    <lineage>
        <taxon>Bacteria</taxon>
        <taxon>Bacillati</taxon>
        <taxon>Actinomycetota</taxon>
        <taxon>Actinomycetes</taxon>
        <taxon>Micrococcales</taxon>
        <taxon>Pengzhenrongella</taxon>
    </lineage>
</organism>
<evidence type="ECO:0000313" key="4">
    <source>
        <dbReference type="Proteomes" id="UP000663937"/>
    </source>
</evidence>
<dbReference type="KEGG" id="psic:J4E96_13705"/>
<proteinExistence type="inferred from homology"/>
<name>A0A8A4ZI63_9MICO</name>
<dbReference type="InterPro" id="IPR043129">
    <property type="entry name" value="ATPase_NBD"/>
</dbReference>
<feature type="domain" description="HTH marR-type" evidence="2">
    <location>
        <begin position="12"/>
        <end position="66"/>
    </location>
</feature>
<keyword evidence="4" id="KW-1185">Reference proteome</keyword>
<evidence type="ECO:0000259" key="2">
    <source>
        <dbReference type="Pfam" id="PF12802"/>
    </source>
</evidence>
<dbReference type="PANTHER" id="PTHR18964">
    <property type="entry name" value="ROK (REPRESSOR, ORF, KINASE) FAMILY"/>
    <property type="match status" value="1"/>
</dbReference>
<dbReference type="InterPro" id="IPR036390">
    <property type="entry name" value="WH_DNA-bd_sf"/>
</dbReference>
<dbReference type="Pfam" id="PF00480">
    <property type="entry name" value="ROK"/>
    <property type="match status" value="1"/>
</dbReference>